<evidence type="ECO:0000313" key="2">
    <source>
        <dbReference type="EMBL" id="SPC33703.1"/>
    </source>
</evidence>
<gene>
    <name evidence="2" type="ORF">NCAV_0510</name>
</gene>
<proteinExistence type="predicted"/>
<feature type="transmembrane region" description="Helical" evidence="1">
    <location>
        <begin position="130"/>
        <end position="149"/>
    </location>
</feature>
<keyword evidence="1" id="KW-1133">Transmembrane helix</keyword>
<sequence>MLGLVFFTIYIVISSSASMLIPLLGIMYIPFLQYFDTSMVLRVAEALAPLTYTIVIGIGTTQGVIIGEAIVERFPRLTFHTRVASIALFILFAANAIANVLRFVSPKKIHTPPILNGSDGLAMVSKILDISNPTTLLTFSISILVFALLSMLRIRDYRRSFLLIISIVMAFITSALLFSDYKPSEFEVLLYALYQAGIVGGVALGTRRQLSNREIRFRYMRERWMGSSDNDSDYY</sequence>
<accession>A0A2K5APX9</accession>
<feature type="transmembrane region" description="Helical" evidence="1">
    <location>
        <begin position="49"/>
        <end position="71"/>
    </location>
</feature>
<feature type="transmembrane region" description="Helical" evidence="1">
    <location>
        <begin position="161"/>
        <end position="179"/>
    </location>
</feature>
<organism evidence="2 3">
    <name type="scientific">Candidatus Nitrosocaldus cavascurensis</name>
    <dbReference type="NCBI Taxonomy" id="2058097"/>
    <lineage>
        <taxon>Archaea</taxon>
        <taxon>Nitrososphaerota</taxon>
        <taxon>Nitrososphaeria</taxon>
        <taxon>Candidatus Nitrosocaldales</taxon>
        <taxon>Candidatus Nitrosocaldaceae</taxon>
        <taxon>Candidatus Nitrosocaldus</taxon>
    </lineage>
</organism>
<reference evidence="3" key="1">
    <citation type="submission" date="2018-01" db="EMBL/GenBank/DDBJ databases">
        <authorList>
            <person name="Kerou L M."/>
        </authorList>
    </citation>
    <scope>NUCLEOTIDE SEQUENCE [LARGE SCALE GENOMIC DNA]</scope>
    <source>
        <strain evidence="3">SCU2</strain>
    </source>
</reference>
<feature type="transmembrane region" description="Helical" evidence="1">
    <location>
        <begin position="191"/>
        <end position="210"/>
    </location>
</feature>
<dbReference type="EMBL" id="LT981265">
    <property type="protein sequence ID" value="SPC33703.1"/>
    <property type="molecule type" value="Genomic_DNA"/>
</dbReference>
<dbReference type="AlphaFoldDB" id="A0A2K5APX9"/>
<feature type="transmembrane region" description="Helical" evidence="1">
    <location>
        <begin position="83"/>
        <end position="104"/>
    </location>
</feature>
<evidence type="ECO:0000256" key="1">
    <source>
        <dbReference type="SAM" id="Phobius"/>
    </source>
</evidence>
<evidence type="ECO:0000313" key="3">
    <source>
        <dbReference type="Proteomes" id="UP000236248"/>
    </source>
</evidence>
<keyword evidence="1" id="KW-0472">Membrane</keyword>
<name>A0A2K5APX9_9ARCH</name>
<dbReference type="KEGG" id="ncv:NCAV_0510"/>
<keyword evidence="1" id="KW-0812">Transmembrane</keyword>
<keyword evidence="3" id="KW-1185">Reference proteome</keyword>
<protein>
    <submittedName>
        <fullName evidence="2">Uncharacterized protein</fullName>
    </submittedName>
</protein>
<feature type="transmembrane region" description="Helical" evidence="1">
    <location>
        <begin position="7"/>
        <end position="29"/>
    </location>
</feature>
<dbReference type="Proteomes" id="UP000236248">
    <property type="component" value="Chromosome NCAV"/>
</dbReference>